<comment type="caution">
    <text evidence="2">The sequence shown here is derived from an EMBL/GenBank/DDBJ whole genome shotgun (WGS) entry which is preliminary data.</text>
</comment>
<evidence type="ECO:0000313" key="2">
    <source>
        <dbReference type="EMBL" id="KAG2191859.1"/>
    </source>
</evidence>
<evidence type="ECO:0000313" key="3">
    <source>
        <dbReference type="Proteomes" id="UP000650833"/>
    </source>
</evidence>
<proteinExistence type="predicted"/>
<dbReference type="OrthoDB" id="2265173at2759"/>
<name>A0A8H7UV29_9FUNG</name>
<organism evidence="2 3">
    <name type="scientific">Mucor plumbeus</name>
    <dbReference type="NCBI Taxonomy" id="97098"/>
    <lineage>
        <taxon>Eukaryota</taxon>
        <taxon>Fungi</taxon>
        <taxon>Fungi incertae sedis</taxon>
        <taxon>Mucoromycota</taxon>
        <taxon>Mucoromycotina</taxon>
        <taxon>Mucoromycetes</taxon>
        <taxon>Mucorales</taxon>
        <taxon>Mucorineae</taxon>
        <taxon>Mucoraceae</taxon>
        <taxon>Mucor</taxon>
    </lineage>
</organism>
<feature type="chain" id="PRO_5034083775" evidence="1">
    <location>
        <begin position="19"/>
        <end position="84"/>
    </location>
</feature>
<evidence type="ECO:0000256" key="1">
    <source>
        <dbReference type="SAM" id="SignalP"/>
    </source>
</evidence>
<feature type="signal peptide" evidence="1">
    <location>
        <begin position="1"/>
        <end position="18"/>
    </location>
</feature>
<gene>
    <name evidence="2" type="ORF">INT46_006685</name>
</gene>
<accession>A0A8H7UV29</accession>
<protein>
    <submittedName>
        <fullName evidence="2">Uncharacterized protein</fullName>
    </submittedName>
</protein>
<sequence>MRFSITLCLFLFVTCCLATKEILSDNTTYVYTNHQKYTLKDKILAKRQQKIITSLDTTSSSTAPISTDPILALVIFVTLSSILF</sequence>
<keyword evidence="1" id="KW-0732">Signal</keyword>
<keyword evidence="3" id="KW-1185">Reference proteome</keyword>
<dbReference type="Proteomes" id="UP000650833">
    <property type="component" value="Unassembled WGS sequence"/>
</dbReference>
<dbReference type="AlphaFoldDB" id="A0A8H7UV29"/>
<reference evidence="2" key="1">
    <citation type="submission" date="2020-12" db="EMBL/GenBank/DDBJ databases">
        <title>Metabolic potential, ecology and presence of endohyphal bacteria is reflected in genomic diversity of Mucoromycotina.</title>
        <authorList>
            <person name="Muszewska A."/>
            <person name="Okrasinska A."/>
            <person name="Steczkiewicz K."/>
            <person name="Drgas O."/>
            <person name="Orlowska M."/>
            <person name="Perlinska-Lenart U."/>
            <person name="Aleksandrzak-Piekarczyk T."/>
            <person name="Szatraj K."/>
            <person name="Zielenkiewicz U."/>
            <person name="Pilsyk S."/>
            <person name="Malc E."/>
            <person name="Mieczkowski P."/>
            <person name="Kruszewska J.S."/>
            <person name="Biernat P."/>
            <person name="Pawlowska J."/>
        </authorList>
    </citation>
    <scope>NUCLEOTIDE SEQUENCE</scope>
    <source>
        <strain evidence="2">CBS 226.32</strain>
    </source>
</reference>
<dbReference type="EMBL" id="JAEPRC010000780">
    <property type="protein sequence ID" value="KAG2191859.1"/>
    <property type="molecule type" value="Genomic_DNA"/>
</dbReference>